<dbReference type="PATRIC" id="fig|1145110.4.peg.1373"/>
<keyword evidence="1" id="KW-0812">Transmembrane</keyword>
<dbReference type="EMBL" id="AMOQ01000008">
    <property type="protein sequence ID" value="EKE79373.1"/>
    <property type="molecule type" value="Genomic_DNA"/>
</dbReference>
<protein>
    <submittedName>
        <fullName evidence="2">Putative membrane protein</fullName>
    </submittedName>
</protein>
<proteinExistence type="predicted"/>
<keyword evidence="1" id="KW-1133">Transmembrane helix</keyword>
<reference evidence="2 3" key="1">
    <citation type="submission" date="2012-08" db="EMBL/GenBank/DDBJ databases">
        <title>Comparative Sequence Analysis of H. pylori isolates.</title>
        <authorList>
            <person name="Blanchard T.G."/>
            <person name="Czinn S.J."/>
            <person name="McCracken C.M."/>
            <person name="Abolude K.A."/>
            <person name="Shefchek K.S."/>
            <person name="Maroo A.M."/>
            <person name="Santana-Cruz I.S."/>
            <person name="Tallon L.J."/>
            <person name="Ficke F.W.F."/>
        </authorList>
    </citation>
    <scope>NUCLEOTIDE SEQUENCE [LARGE SCALE GENOMIC DNA]</scope>
    <source>
        <strain evidence="2 3">R018c</strain>
    </source>
</reference>
<evidence type="ECO:0000313" key="2">
    <source>
        <dbReference type="EMBL" id="EKE79373.1"/>
    </source>
</evidence>
<dbReference type="AlphaFoldDB" id="K2JV25"/>
<evidence type="ECO:0000256" key="1">
    <source>
        <dbReference type="SAM" id="Phobius"/>
    </source>
</evidence>
<organism evidence="2 3">
    <name type="scientific">Helicobacter pylori R018c</name>
    <dbReference type="NCBI Taxonomy" id="1145110"/>
    <lineage>
        <taxon>Bacteria</taxon>
        <taxon>Pseudomonadati</taxon>
        <taxon>Campylobacterota</taxon>
        <taxon>Epsilonproteobacteria</taxon>
        <taxon>Campylobacterales</taxon>
        <taxon>Helicobacteraceae</taxon>
        <taxon>Helicobacter</taxon>
    </lineage>
</organism>
<accession>K2JV25</accession>
<name>K2JV25_HELPX</name>
<feature type="transmembrane region" description="Helical" evidence="1">
    <location>
        <begin position="12"/>
        <end position="39"/>
    </location>
</feature>
<gene>
    <name evidence="2" type="ORF">OUC_1406</name>
</gene>
<comment type="caution">
    <text evidence="2">The sequence shown here is derived from an EMBL/GenBank/DDBJ whole genome shotgun (WGS) entry which is preliminary data.</text>
</comment>
<evidence type="ECO:0000313" key="3">
    <source>
        <dbReference type="Proteomes" id="UP000002808"/>
    </source>
</evidence>
<dbReference type="Proteomes" id="UP000002808">
    <property type="component" value="Unassembled WGS sequence"/>
</dbReference>
<keyword evidence="1" id="KW-0472">Membrane</keyword>
<sequence length="40" mass="4920">MLFVISYLLRFNFYVLIVCFFTAYDFCLLFLLFFISCLLF</sequence>